<dbReference type="SUPFAM" id="SSF102114">
    <property type="entry name" value="Radical SAM enzymes"/>
    <property type="match status" value="1"/>
</dbReference>
<reference evidence="1 2" key="1">
    <citation type="submission" date="2020-08" db="EMBL/GenBank/DDBJ databases">
        <authorList>
            <person name="Liu C."/>
            <person name="Sun Q."/>
        </authorList>
    </citation>
    <scope>NUCLEOTIDE SEQUENCE [LARGE SCALE GENOMIC DNA]</scope>
    <source>
        <strain evidence="1 2">NSJ-4</strain>
    </source>
</reference>
<accession>A0A7G9FMW9</accession>
<dbReference type="InterPro" id="IPR058240">
    <property type="entry name" value="rSAM_sf"/>
</dbReference>
<dbReference type="AlphaFoldDB" id="A0A7G9FMW9"/>
<dbReference type="KEGG" id="wcp:H9Q76_00900"/>
<organism evidence="1 2">
    <name type="scientific">Wujia chipingensis</name>
    <dbReference type="NCBI Taxonomy" id="2763670"/>
    <lineage>
        <taxon>Bacteria</taxon>
        <taxon>Bacillati</taxon>
        <taxon>Bacillota</taxon>
        <taxon>Clostridia</taxon>
        <taxon>Lachnospirales</taxon>
        <taxon>Lachnospiraceae</taxon>
        <taxon>Wujia</taxon>
    </lineage>
</organism>
<dbReference type="EMBL" id="CP060632">
    <property type="protein sequence ID" value="QNL99900.1"/>
    <property type="molecule type" value="Genomic_DNA"/>
</dbReference>
<name>A0A7G9FMW9_9FIRM</name>
<evidence type="ECO:0008006" key="3">
    <source>
        <dbReference type="Google" id="ProtNLM"/>
    </source>
</evidence>
<keyword evidence="2" id="KW-1185">Reference proteome</keyword>
<protein>
    <recommendedName>
        <fullName evidence="3">Radical SAM protein</fullName>
    </recommendedName>
</protein>
<evidence type="ECO:0000313" key="2">
    <source>
        <dbReference type="Proteomes" id="UP000515819"/>
    </source>
</evidence>
<proteinExistence type="predicted"/>
<sequence length="67" mass="7888">MDKREVINLAAKFIPRRTLFFDVIVTEHCNLNCKGCGSFMPLADEEYIDLEDLEKDYKRLVYCIIDI</sequence>
<dbReference type="Proteomes" id="UP000515819">
    <property type="component" value="Chromosome"/>
</dbReference>
<gene>
    <name evidence="1" type="ORF">H9Q76_00900</name>
</gene>
<evidence type="ECO:0000313" key="1">
    <source>
        <dbReference type="EMBL" id="QNL99900.1"/>
    </source>
</evidence>
<dbReference type="RefSeq" id="WP_249321372.1">
    <property type="nucleotide sequence ID" value="NZ_CP060632.1"/>
</dbReference>